<dbReference type="AlphaFoldDB" id="A0A1M6DWW2"/>
<evidence type="ECO:0000313" key="2">
    <source>
        <dbReference type="Proteomes" id="UP000184172"/>
    </source>
</evidence>
<gene>
    <name evidence="1" type="ORF">SAMN04487908_105124</name>
</gene>
<dbReference type="OrthoDB" id="9909749at2"/>
<evidence type="ECO:0000313" key="1">
    <source>
        <dbReference type="EMBL" id="SHI77518.1"/>
    </source>
</evidence>
<proteinExistence type="predicted"/>
<accession>A0A1M6DWW2</accession>
<organism evidence="1 2">
    <name type="scientific">Aequorivita viscosa</name>
    <dbReference type="NCBI Taxonomy" id="797419"/>
    <lineage>
        <taxon>Bacteria</taxon>
        <taxon>Pseudomonadati</taxon>
        <taxon>Bacteroidota</taxon>
        <taxon>Flavobacteriia</taxon>
        <taxon>Flavobacteriales</taxon>
        <taxon>Flavobacteriaceae</taxon>
        <taxon>Aequorivita</taxon>
    </lineage>
</organism>
<dbReference type="EMBL" id="FQYV01000005">
    <property type="protein sequence ID" value="SHI77518.1"/>
    <property type="molecule type" value="Genomic_DNA"/>
</dbReference>
<dbReference type="STRING" id="797419.SAMN05216556_10648"/>
<name>A0A1M6DWW2_9FLAO</name>
<keyword evidence="2" id="KW-1185">Reference proteome</keyword>
<sequence length="59" mass="7184">MTTIEKRNKIKNTIESFSNEQLEETMSFIEQIKENDEKRKDYIKGLLKKEKNLFERFAK</sequence>
<reference evidence="2" key="1">
    <citation type="submission" date="2016-11" db="EMBL/GenBank/DDBJ databases">
        <authorList>
            <person name="Varghese N."/>
            <person name="Submissions S."/>
        </authorList>
    </citation>
    <scope>NUCLEOTIDE SEQUENCE [LARGE SCALE GENOMIC DNA]</scope>
    <source>
        <strain evidence="2">DSM 26349</strain>
    </source>
</reference>
<protein>
    <submittedName>
        <fullName evidence="1">Uncharacterized protein</fullName>
    </submittedName>
</protein>
<dbReference type="RefSeq" id="WP_073215950.1">
    <property type="nucleotide sequence ID" value="NZ_FNNS01000006.1"/>
</dbReference>
<dbReference type="Proteomes" id="UP000184172">
    <property type="component" value="Unassembled WGS sequence"/>
</dbReference>